<organism evidence="2 3">
    <name type="scientific">Athelia psychrophila</name>
    <dbReference type="NCBI Taxonomy" id="1759441"/>
    <lineage>
        <taxon>Eukaryota</taxon>
        <taxon>Fungi</taxon>
        <taxon>Dikarya</taxon>
        <taxon>Basidiomycota</taxon>
        <taxon>Agaricomycotina</taxon>
        <taxon>Agaricomycetes</taxon>
        <taxon>Agaricomycetidae</taxon>
        <taxon>Atheliales</taxon>
        <taxon>Atheliaceae</taxon>
        <taxon>Athelia</taxon>
    </lineage>
</organism>
<dbReference type="AlphaFoldDB" id="A0A167VYP8"/>
<name>A0A167VYP8_9AGAM</name>
<evidence type="ECO:0000256" key="1">
    <source>
        <dbReference type="SAM" id="MobiDB-lite"/>
    </source>
</evidence>
<proteinExistence type="predicted"/>
<feature type="region of interest" description="Disordered" evidence="1">
    <location>
        <begin position="35"/>
        <end position="76"/>
    </location>
</feature>
<sequence length="110" mass="12220">MFRGMHTDKFHHRCAPPSQTISYEDRKIWILTGLPGAGECSRPGQTRQQRERPAGSSIPPEPTRTARAVPNNSSGQLVVGFDSIGAKSGKWNRAGHHRSRRAVLVTLRLH</sequence>
<dbReference type="Proteomes" id="UP000076532">
    <property type="component" value="Unassembled WGS sequence"/>
</dbReference>
<keyword evidence="3" id="KW-1185">Reference proteome</keyword>
<evidence type="ECO:0000313" key="3">
    <source>
        <dbReference type="Proteomes" id="UP000076532"/>
    </source>
</evidence>
<protein>
    <submittedName>
        <fullName evidence="2">Uncharacterized protein</fullName>
    </submittedName>
</protein>
<accession>A0A167VYP8</accession>
<evidence type="ECO:0000313" key="2">
    <source>
        <dbReference type="EMBL" id="KZP05510.1"/>
    </source>
</evidence>
<reference evidence="2 3" key="1">
    <citation type="journal article" date="2016" name="Mol. Biol. Evol.">
        <title>Comparative Genomics of Early-Diverging Mushroom-Forming Fungi Provides Insights into the Origins of Lignocellulose Decay Capabilities.</title>
        <authorList>
            <person name="Nagy L.G."/>
            <person name="Riley R."/>
            <person name="Tritt A."/>
            <person name="Adam C."/>
            <person name="Daum C."/>
            <person name="Floudas D."/>
            <person name="Sun H."/>
            <person name="Yadav J.S."/>
            <person name="Pangilinan J."/>
            <person name="Larsson K.H."/>
            <person name="Matsuura K."/>
            <person name="Barry K."/>
            <person name="Labutti K."/>
            <person name="Kuo R."/>
            <person name="Ohm R.A."/>
            <person name="Bhattacharya S.S."/>
            <person name="Shirouzu T."/>
            <person name="Yoshinaga Y."/>
            <person name="Martin F.M."/>
            <person name="Grigoriev I.V."/>
            <person name="Hibbett D.S."/>
        </authorList>
    </citation>
    <scope>NUCLEOTIDE SEQUENCE [LARGE SCALE GENOMIC DNA]</scope>
    <source>
        <strain evidence="2 3">CBS 109695</strain>
    </source>
</reference>
<dbReference type="EMBL" id="KV417834">
    <property type="protein sequence ID" value="KZP05510.1"/>
    <property type="molecule type" value="Genomic_DNA"/>
</dbReference>
<gene>
    <name evidence="2" type="ORF">FIBSPDRAFT_877444</name>
</gene>